<reference evidence="2 3" key="1">
    <citation type="submission" date="2021-10" db="EMBL/GenBank/DDBJ databases">
        <title>Streptomyces gossypii sp. nov., isolated from soil collected from cotton field.</title>
        <authorList>
            <person name="Ge X."/>
            <person name="Chen X."/>
            <person name="Liu W."/>
        </authorList>
    </citation>
    <scope>NUCLEOTIDE SEQUENCE [LARGE SCALE GENOMIC DNA]</scope>
    <source>
        <strain evidence="2 3">N2-109</strain>
    </source>
</reference>
<comment type="caution">
    <text evidence="2">The sequence shown here is derived from an EMBL/GenBank/DDBJ whole genome shotgun (WGS) entry which is preliminary data.</text>
</comment>
<name>A0ABT2JYE8_9ACTN</name>
<accession>A0ABT2JYE8</accession>
<protein>
    <submittedName>
        <fullName evidence="2">Uncharacterized protein</fullName>
    </submittedName>
</protein>
<proteinExistence type="predicted"/>
<evidence type="ECO:0000256" key="1">
    <source>
        <dbReference type="SAM" id="MobiDB-lite"/>
    </source>
</evidence>
<feature type="region of interest" description="Disordered" evidence="1">
    <location>
        <begin position="1"/>
        <end position="44"/>
    </location>
</feature>
<dbReference type="Proteomes" id="UP001156389">
    <property type="component" value="Unassembled WGS sequence"/>
</dbReference>
<evidence type="ECO:0000313" key="2">
    <source>
        <dbReference type="EMBL" id="MCT2592922.1"/>
    </source>
</evidence>
<dbReference type="EMBL" id="JAJAGO010000011">
    <property type="protein sequence ID" value="MCT2592922.1"/>
    <property type="molecule type" value="Genomic_DNA"/>
</dbReference>
<organism evidence="2 3">
    <name type="scientific">Streptomyces gossypii</name>
    <dbReference type="NCBI Taxonomy" id="2883101"/>
    <lineage>
        <taxon>Bacteria</taxon>
        <taxon>Bacillati</taxon>
        <taxon>Actinomycetota</taxon>
        <taxon>Actinomycetes</taxon>
        <taxon>Kitasatosporales</taxon>
        <taxon>Streptomycetaceae</taxon>
        <taxon>Streptomyces</taxon>
    </lineage>
</organism>
<gene>
    <name evidence="2" type="ORF">LHJ74_23915</name>
</gene>
<evidence type="ECO:0000313" key="3">
    <source>
        <dbReference type="Proteomes" id="UP001156389"/>
    </source>
</evidence>
<dbReference type="RefSeq" id="WP_260220246.1">
    <property type="nucleotide sequence ID" value="NZ_JAJAGO010000011.1"/>
</dbReference>
<sequence length="68" mass="6633">MPLAGKTLITGTSTGTGTGTGATAARAFSDAGGPGNSDRPQAPLTETSAERFDSAFGLNLRGASVPPP</sequence>
<keyword evidence="3" id="KW-1185">Reference proteome</keyword>